<dbReference type="PROSITE" id="PS51257">
    <property type="entry name" value="PROKAR_LIPOPROTEIN"/>
    <property type="match status" value="1"/>
</dbReference>
<feature type="signal peptide" evidence="1">
    <location>
        <begin position="1"/>
        <end position="22"/>
    </location>
</feature>
<evidence type="ECO:0000313" key="4">
    <source>
        <dbReference type="Proteomes" id="UP000198779"/>
    </source>
</evidence>
<evidence type="ECO:0000259" key="2">
    <source>
        <dbReference type="Pfam" id="PF19886"/>
    </source>
</evidence>
<dbReference type="RefSeq" id="WP_091816257.1">
    <property type="nucleotide sequence ID" value="NZ_CP091790.1"/>
</dbReference>
<dbReference type="InterPro" id="IPR045939">
    <property type="entry name" value="YhcR_N"/>
</dbReference>
<organism evidence="3 4">
    <name type="scientific">Prevotella communis</name>
    <dbReference type="NCBI Taxonomy" id="2913614"/>
    <lineage>
        <taxon>Bacteria</taxon>
        <taxon>Pseudomonadati</taxon>
        <taxon>Bacteroidota</taxon>
        <taxon>Bacteroidia</taxon>
        <taxon>Bacteroidales</taxon>
        <taxon>Prevotellaceae</taxon>
        <taxon>Prevotella</taxon>
    </lineage>
</organism>
<gene>
    <name evidence="3" type="ORF">SAMN04487901_105136</name>
</gene>
<feature type="domain" description="Endonuclease YhcR N-terminal" evidence="2">
    <location>
        <begin position="185"/>
        <end position="291"/>
    </location>
</feature>
<dbReference type="Pfam" id="PF19886">
    <property type="entry name" value="DUF6359"/>
    <property type="match status" value="1"/>
</dbReference>
<keyword evidence="4" id="KW-1185">Reference proteome</keyword>
<protein>
    <recommendedName>
        <fullName evidence="2">Endonuclease YhcR N-terminal domain-containing protein</fullName>
    </recommendedName>
</protein>
<feature type="chain" id="PRO_5011701224" description="Endonuclease YhcR N-terminal domain-containing protein" evidence="1">
    <location>
        <begin position="23"/>
        <end position="560"/>
    </location>
</feature>
<reference evidence="4" key="1">
    <citation type="submission" date="2016-10" db="EMBL/GenBank/DDBJ databases">
        <authorList>
            <person name="Varghese N."/>
            <person name="Submissions S."/>
        </authorList>
    </citation>
    <scope>NUCLEOTIDE SEQUENCE [LARGE SCALE GENOMIC DNA]</scope>
    <source>
        <strain evidence="4">BP1-148</strain>
    </source>
</reference>
<accession>A0A1G7V7S2</accession>
<dbReference type="STRING" id="645274.SAMN04487901_105136"/>
<dbReference type="EMBL" id="FNCQ01000005">
    <property type="protein sequence ID" value="SDG55935.1"/>
    <property type="molecule type" value="Genomic_DNA"/>
</dbReference>
<dbReference type="Proteomes" id="UP000198779">
    <property type="component" value="Unassembled WGS sequence"/>
</dbReference>
<evidence type="ECO:0000256" key="1">
    <source>
        <dbReference type="SAM" id="SignalP"/>
    </source>
</evidence>
<evidence type="ECO:0000313" key="3">
    <source>
        <dbReference type="EMBL" id="SDG55935.1"/>
    </source>
</evidence>
<dbReference type="AlphaFoldDB" id="A0A1G7V7S2"/>
<sequence>MNKIFKSMMAMTIAAFTFTACEDVPEPYNNPYDSFNSGEEVTIDPAGSGTVEDPYNVAAALKLINELGADVNSDKIYVKGYISDLGKGIDATYLNAQFTIADDKNGTNSLLVYRSNYLNDQKFTSTDQLKAGDEVIMCGSVVNYKGDTPEFTTGTYIYSHNGTTSDSGNTSGDNGDGKGTIDSPYNVTAALAAGSGTGVFVKGYIVGSIDGKATTDAKFSAETATVSNILVAASADETDITKCMPVQLPTGDVRSSLNLVDNAGNYKKEVTLYGNIEKYFSVTGIKSVTYAILNGTEIGTKPESGNTPSGEAKGSGTQADPWNVVAAINAINSGTLPDEAFVKGIIVQLDKFNSTYGSITYWISDSKDGSTKLQVYSGLNLNKEQFTALENLAIGDEVVVAGKLKDYNGTPEFDKNNYLVSHSNGSNSGNTNTTGTLDNPLTASQAYDAVAAMEKGVTSEADYYVKGKISSIKFTFSAQYGTATFNISDDGATGGKEFIAYSCYYFGNQPWVEGNTQVQVGDEVIVCGKVVNYNGNTPEFASKKNYLVKLNSQTAASRRK</sequence>
<keyword evidence="1" id="KW-0732">Signal</keyword>
<name>A0A1G7V7S2_9BACT</name>
<proteinExistence type="predicted"/>